<keyword evidence="4" id="KW-1185">Reference proteome</keyword>
<reference evidence="3 4" key="1">
    <citation type="submission" date="2021-05" db="EMBL/GenBank/DDBJ databases">
        <authorList>
            <person name="Zahm M."/>
            <person name="Klopp C."/>
            <person name="Cabau C."/>
            <person name="Kuhl H."/>
            <person name="Suciu R."/>
            <person name="Ciorpac M."/>
            <person name="Holostenco D."/>
            <person name="Gessner J."/>
            <person name="Wuertz S."/>
            <person name="Hohne C."/>
            <person name="Stock M."/>
            <person name="Gislard M."/>
            <person name="Lluch J."/>
            <person name="Milhes M."/>
            <person name="Lampietro C."/>
            <person name="Lopez Roques C."/>
            <person name="Donnadieu C."/>
            <person name="Du K."/>
            <person name="Schartl M."/>
            <person name="Guiguen Y."/>
        </authorList>
    </citation>
    <scope>NUCLEOTIDE SEQUENCE [LARGE SCALE GENOMIC DNA]</scope>
    <source>
        <strain evidence="3">Hh-F2</strain>
        <tissue evidence="3">Blood</tissue>
    </source>
</reference>
<feature type="domain" description="DH" evidence="2">
    <location>
        <begin position="205"/>
        <end position="389"/>
    </location>
</feature>
<protein>
    <submittedName>
        <fullName evidence="3">Rho guanine nucleotide exchange factor 19-like</fullName>
    </submittedName>
</protein>
<dbReference type="EMBL" id="JAHFZB010000021">
    <property type="protein sequence ID" value="KAK6477483.1"/>
    <property type="molecule type" value="Genomic_DNA"/>
</dbReference>
<evidence type="ECO:0000256" key="1">
    <source>
        <dbReference type="SAM" id="MobiDB-lite"/>
    </source>
</evidence>
<dbReference type="SMART" id="SM00325">
    <property type="entry name" value="RhoGEF"/>
    <property type="match status" value="1"/>
</dbReference>
<name>A0ABR0YY12_HUSHU</name>
<dbReference type="PROSITE" id="PS50010">
    <property type="entry name" value="DH_2"/>
    <property type="match status" value="1"/>
</dbReference>
<sequence length="520" mass="58783">MDLFCKKRTFSDTPQRHGAVKRHASGEELARRQDEGGQKVKGEPKPGLPSFRAKKPDMTTELPGGICAALVSVAADRDWSETGLCQSQASLSHQRDSAEGLSPDQDSGLTPPDAWDETFLSMELELLEERIRKEFKYINAQPLYQDYWLTYMKESQSSVCWLGASLSGLLSPSQTRKDSSFSCWQDLPEVQSRGLLTQLSLQQRRLQEAMFEVITSEASYLKSLTVVVSNFLGSRELAMTLHAMERHTLFSNLLEVRDVSESFLLDLEQRLEESLLMTDLSDLVLKHSEAFRRVYIPYVTNQMYQEALAQRLLRENIKFVTVVRRLEELPVCQRQPLKSFLVLPFQRITRLKIVLENILKLSDPESPVIPSLKQAIKAVGEIVSECNDNVRRMKQTEELVLLEQQTVFRKVKSIPLITRGRCLVHQGELLQVIVEEASGGSRIKIAMKPVQLHLFNDLLLISGKKEEGRFSVLDYAQTSSVKAERLTAKSLGLPSETFLLHLTENHTGSASALILQAHSK</sequence>
<dbReference type="SUPFAM" id="SSF50729">
    <property type="entry name" value="PH domain-like"/>
    <property type="match status" value="1"/>
</dbReference>
<dbReference type="InterPro" id="IPR047271">
    <property type="entry name" value="Ephexin-like"/>
</dbReference>
<evidence type="ECO:0000313" key="4">
    <source>
        <dbReference type="Proteomes" id="UP001369086"/>
    </source>
</evidence>
<accession>A0ABR0YY12</accession>
<dbReference type="InterPro" id="IPR035899">
    <property type="entry name" value="DBL_dom_sf"/>
</dbReference>
<dbReference type="Gene3D" id="2.30.29.30">
    <property type="entry name" value="Pleckstrin-homology domain (PH domain)/Phosphotyrosine-binding domain (PTB)"/>
    <property type="match status" value="1"/>
</dbReference>
<dbReference type="Pfam" id="PF00621">
    <property type="entry name" value="RhoGEF"/>
    <property type="match status" value="1"/>
</dbReference>
<proteinExistence type="predicted"/>
<dbReference type="InterPro" id="IPR011993">
    <property type="entry name" value="PH-like_dom_sf"/>
</dbReference>
<gene>
    <name evidence="3" type="ORF">HHUSO_G22455</name>
</gene>
<feature type="region of interest" description="Disordered" evidence="1">
    <location>
        <begin position="1"/>
        <end position="54"/>
    </location>
</feature>
<feature type="region of interest" description="Disordered" evidence="1">
    <location>
        <begin position="90"/>
        <end position="113"/>
    </location>
</feature>
<comment type="caution">
    <text evidence="3">The sequence shown here is derived from an EMBL/GenBank/DDBJ whole genome shotgun (WGS) entry which is preliminary data.</text>
</comment>
<feature type="compositionally biased region" description="Basic and acidic residues" evidence="1">
    <location>
        <begin position="24"/>
        <end position="44"/>
    </location>
</feature>
<dbReference type="InterPro" id="IPR000219">
    <property type="entry name" value="DH_dom"/>
</dbReference>
<organism evidence="3 4">
    <name type="scientific">Huso huso</name>
    <name type="common">Beluga</name>
    <name type="synonym">Acipenser huso</name>
    <dbReference type="NCBI Taxonomy" id="61971"/>
    <lineage>
        <taxon>Eukaryota</taxon>
        <taxon>Metazoa</taxon>
        <taxon>Chordata</taxon>
        <taxon>Craniata</taxon>
        <taxon>Vertebrata</taxon>
        <taxon>Euteleostomi</taxon>
        <taxon>Actinopterygii</taxon>
        <taxon>Chondrostei</taxon>
        <taxon>Acipenseriformes</taxon>
        <taxon>Acipenseridae</taxon>
        <taxon>Huso</taxon>
    </lineage>
</organism>
<dbReference type="SUPFAM" id="SSF48065">
    <property type="entry name" value="DBL homology domain (DH-domain)"/>
    <property type="match status" value="1"/>
</dbReference>
<dbReference type="PANTHER" id="PTHR12845:SF9">
    <property type="entry name" value="RHO GUANINE NUCLEOTIDE EXCHANGE FACTOR 5-LIKE"/>
    <property type="match status" value="1"/>
</dbReference>
<dbReference type="CDD" id="cd00160">
    <property type="entry name" value="RhoGEF"/>
    <property type="match status" value="1"/>
</dbReference>
<evidence type="ECO:0000313" key="3">
    <source>
        <dbReference type="EMBL" id="KAK6477483.1"/>
    </source>
</evidence>
<evidence type="ECO:0000259" key="2">
    <source>
        <dbReference type="PROSITE" id="PS50010"/>
    </source>
</evidence>
<dbReference type="Gene3D" id="1.20.900.10">
    <property type="entry name" value="Dbl homology (DH) domain"/>
    <property type="match status" value="1"/>
</dbReference>
<dbReference type="PANTHER" id="PTHR12845">
    <property type="entry name" value="GUANINE NUCLEOTIDE EXCHANGE FACTOR"/>
    <property type="match status" value="1"/>
</dbReference>
<dbReference type="Proteomes" id="UP001369086">
    <property type="component" value="Unassembled WGS sequence"/>
</dbReference>